<dbReference type="CDD" id="cd12797">
    <property type="entry name" value="M23_peptidase"/>
    <property type="match status" value="1"/>
</dbReference>
<dbReference type="InterPro" id="IPR008258">
    <property type="entry name" value="Transglycosylase_SLT_dom_1"/>
</dbReference>
<name>A0A4Y9F004_9MICC</name>
<keyword evidence="1" id="KW-0472">Membrane</keyword>
<dbReference type="PANTHER" id="PTHR37423">
    <property type="entry name" value="SOLUBLE LYTIC MUREIN TRANSGLYCOSYLASE-RELATED"/>
    <property type="match status" value="1"/>
</dbReference>
<evidence type="ECO:0000256" key="1">
    <source>
        <dbReference type="SAM" id="Phobius"/>
    </source>
</evidence>
<dbReference type="SUPFAM" id="SSF53955">
    <property type="entry name" value="Lysozyme-like"/>
    <property type="match status" value="1"/>
</dbReference>
<dbReference type="OrthoDB" id="9815778at2"/>
<dbReference type="Pfam" id="PF01464">
    <property type="entry name" value="SLT"/>
    <property type="match status" value="1"/>
</dbReference>
<comment type="caution">
    <text evidence="3">The sequence shown here is derived from an EMBL/GenBank/DDBJ whole genome shotgun (WGS) entry which is preliminary data.</text>
</comment>
<dbReference type="Proteomes" id="UP000297951">
    <property type="component" value="Unassembled WGS sequence"/>
</dbReference>
<dbReference type="PANTHER" id="PTHR37423:SF2">
    <property type="entry name" value="MEMBRANE-BOUND LYTIC MUREIN TRANSGLYCOSYLASE C"/>
    <property type="match status" value="1"/>
</dbReference>
<keyword evidence="1" id="KW-1133">Transmembrane helix</keyword>
<dbReference type="InterPro" id="IPR011055">
    <property type="entry name" value="Dup_hybrid_motif"/>
</dbReference>
<reference evidence="3 4" key="1">
    <citation type="submission" date="2019-03" db="EMBL/GenBank/DDBJ databases">
        <title>Diversity of the mouse oral microbiome.</title>
        <authorList>
            <person name="Joseph S."/>
            <person name="Aduse-Opoku J."/>
            <person name="Curtis M."/>
            <person name="Wade W."/>
            <person name="Hashim A."/>
        </authorList>
    </citation>
    <scope>NUCLEOTIDE SEQUENCE [LARGE SCALE GENOMIC DNA]</scope>
    <source>
        <strain evidence="4">irhom_31</strain>
    </source>
</reference>
<evidence type="ECO:0000313" key="4">
    <source>
        <dbReference type="Proteomes" id="UP000297951"/>
    </source>
</evidence>
<dbReference type="SUPFAM" id="SSF51261">
    <property type="entry name" value="Duplicated hybrid motif"/>
    <property type="match status" value="1"/>
</dbReference>
<accession>A0A4Y9F004</accession>
<organism evidence="3 4">
    <name type="scientific">Rothia nasimurium</name>
    <dbReference type="NCBI Taxonomy" id="85336"/>
    <lineage>
        <taxon>Bacteria</taxon>
        <taxon>Bacillati</taxon>
        <taxon>Actinomycetota</taxon>
        <taxon>Actinomycetes</taxon>
        <taxon>Micrococcales</taxon>
        <taxon>Micrococcaceae</taxon>
        <taxon>Rothia</taxon>
    </lineage>
</organism>
<evidence type="ECO:0000259" key="2">
    <source>
        <dbReference type="Pfam" id="PF01464"/>
    </source>
</evidence>
<gene>
    <name evidence="3" type="ORF">E4U03_12395</name>
</gene>
<sequence length="389" mass="41667">MGIVRQGAKWTVRAVLLKIVGPILIPLLALVLFLAGVMSLSFIAGYNDWEANRAELASSRSCKSPVVADSGDSSTVNVPEEYREAVDKAAEESGIPAQIIAAQIAAESNWNPNAVSPAGAKGLTQFIPSTWEHYAPGEDPFDPFASIAAQGRMMKDMRQMMGDLAGGDAQKEIELALAAYNAGPGAVLQFGGIPPYPETQNYVKKIMGTSQMSYSKGCSQVGTKAWDGDLGTGEWTSPCPGCVKTSGYEARTAAGQIDAVNGGFHWGLDLATPGAGYSPGVEIVAPTKLRVVEYETVSGCILAYQVDPPEFGFMFCHLHEHYAEPGMVLERGDVIGIEGGTGYSAKNYFATHLHIEMFKPGHKIENYNWWSDRSGNLDPEPILIEKGAL</sequence>
<evidence type="ECO:0000313" key="3">
    <source>
        <dbReference type="EMBL" id="TFU19448.1"/>
    </source>
</evidence>
<protein>
    <recommendedName>
        <fullName evidence="2">Transglycosylase SLT domain-containing protein</fullName>
    </recommendedName>
</protein>
<dbReference type="AlphaFoldDB" id="A0A4Y9F004"/>
<dbReference type="CDD" id="cd00254">
    <property type="entry name" value="LT-like"/>
    <property type="match status" value="1"/>
</dbReference>
<feature type="domain" description="Transglycosylase SLT" evidence="2">
    <location>
        <begin position="85"/>
        <end position="189"/>
    </location>
</feature>
<keyword evidence="1" id="KW-0812">Transmembrane</keyword>
<feature type="transmembrane region" description="Helical" evidence="1">
    <location>
        <begin position="23"/>
        <end position="46"/>
    </location>
</feature>
<dbReference type="Gene3D" id="1.10.530.10">
    <property type="match status" value="1"/>
</dbReference>
<dbReference type="InterPro" id="IPR023346">
    <property type="entry name" value="Lysozyme-like_dom_sf"/>
</dbReference>
<dbReference type="Gene3D" id="2.70.70.10">
    <property type="entry name" value="Glucose Permease (Domain IIA)"/>
    <property type="match status" value="1"/>
</dbReference>
<dbReference type="RefSeq" id="WP_135014029.1">
    <property type="nucleotide sequence ID" value="NZ_JADGLK010000083.1"/>
</dbReference>
<proteinExistence type="predicted"/>
<dbReference type="EMBL" id="SPQC01000083">
    <property type="protein sequence ID" value="TFU19448.1"/>
    <property type="molecule type" value="Genomic_DNA"/>
</dbReference>